<feature type="repeat" description="ANK" evidence="4">
    <location>
        <begin position="179"/>
        <end position="211"/>
    </location>
</feature>
<evidence type="ECO:0000256" key="4">
    <source>
        <dbReference type="PROSITE-ProRule" id="PRU00023"/>
    </source>
</evidence>
<feature type="repeat" description="ANK" evidence="4">
    <location>
        <begin position="245"/>
        <end position="277"/>
    </location>
</feature>
<feature type="coiled-coil region" evidence="6">
    <location>
        <begin position="588"/>
        <end position="660"/>
    </location>
</feature>
<dbReference type="SMART" id="SM00248">
    <property type="entry name" value="ANK"/>
    <property type="match status" value="22"/>
</dbReference>
<feature type="compositionally biased region" description="Polar residues" evidence="7">
    <location>
        <begin position="819"/>
        <end position="844"/>
    </location>
</feature>
<dbReference type="PANTHER" id="PTHR23206">
    <property type="entry name" value="MASK PROTEIN"/>
    <property type="match status" value="1"/>
</dbReference>
<feature type="compositionally biased region" description="Polar residues" evidence="7">
    <location>
        <begin position="1410"/>
        <end position="1421"/>
    </location>
</feature>
<feature type="repeat" description="ANK" evidence="4">
    <location>
        <begin position="1100"/>
        <end position="1132"/>
    </location>
</feature>
<dbReference type="Gene3D" id="3.30.1370.10">
    <property type="entry name" value="K Homology domain, type 1"/>
    <property type="match status" value="1"/>
</dbReference>
<dbReference type="FunFam" id="1.25.40.20:FF:000012">
    <property type="entry name" value="ankyrin repeat domain-containing protein 17 isoform X1"/>
    <property type="match status" value="1"/>
</dbReference>
<gene>
    <name evidence="9" type="primary">ANKHD1</name>
</gene>
<dbReference type="InterPro" id="IPR004087">
    <property type="entry name" value="KH_dom"/>
</dbReference>
<feature type="region of interest" description="Disordered" evidence="7">
    <location>
        <begin position="1784"/>
        <end position="1891"/>
    </location>
</feature>
<feature type="compositionally biased region" description="Basic residues" evidence="7">
    <location>
        <begin position="1262"/>
        <end position="1272"/>
    </location>
</feature>
<feature type="repeat" description="ANK" evidence="4">
    <location>
        <begin position="863"/>
        <end position="895"/>
    </location>
</feature>
<dbReference type="FunFam" id="1.25.40.20:FF:000156">
    <property type="entry name" value="ankyrin repeat and KH domain-containing protein 1-like isoform X6"/>
    <property type="match status" value="1"/>
</dbReference>
<feature type="compositionally biased region" description="Low complexity" evidence="7">
    <location>
        <begin position="1784"/>
        <end position="1793"/>
    </location>
</feature>
<evidence type="ECO:0000256" key="6">
    <source>
        <dbReference type="SAM" id="Coils"/>
    </source>
</evidence>
<evidence type="ECO:0000256" key="5">
    <source>
        <dbReference type="PROSITE-ProRule" id="PRU00117"/>
    </source>
</evidence>
<protein>
    <submittedName>
        <fullName evidence="9">Ankyrin repeat and KH domain containing 1</fullName>
    </submittedName>
</protein>
<feature type="repeat" description="ANK" evidence="4">
    <location>
        <begin position="998"/>
        <end position="1030"/>
    </location>
</feature>
<feature type="repeat" description="ANK" evidence="4">
    <location>
        <begin position="896"/>
        <end position="928"/>
    </location>
</feature>
<dbReference type="FunFam" id="1.25.40.20:FF:000055">
    <property type="entry name" value="ankyrin repeat domain-containing protein 17 isoform X2"/>
    <property type="match status" value="1"/>
</dbReference>
<evidence type="ECO:0000313" key="9">
    <source>
        <dbReference type="Ensembl" id="ENSEASP00005025579.1"/>
    </source>
</evidence>
<feature type="region of interest" description="Disordered" evidence="7">
    <location>
        <begin position="1250"/>
        <end position="1323"/>
    </location>
</feature>
<dbReference type="FunFam" id="1.25.40.20:FF:000102">
    <property type="entry name" value="ankyrin repeat and KH domain-containing protein 1 isoform X2"/>
    <property type="match status" value="1"/>
</dbReference>
<dbReference type="InterPro" id="IPR047374">
    <property type="entry name" value="KH-I_ANKHD1"/>
</dbReference>
<feature type="compositionally biased region" description="Acidic residues" evidence="7">
    <location>
        <begin position="1293"/>
        <end position="1309"/>
    </location>
</feature>
<accession>A0A8C4PRX7</accession>
<dbReference type="SMART" id="SM00322">
    <property type="entry name" value="KH"/>
    <property type="match status" value="1"/>
</dbReference>
<keyword evidence="2 4" id="KW-0040">ANK repeat</keyword>
<dbReference type="PROSITE" id="PS50084">
    <property type="entry name" value="KH_TYPE_1"/>
    <property type="match status" value="1"/>
</dbReference>
<dbReference type="FunFam" id="1.25.40.20:FF:000026">
    <property type="entry name" value="ankyrin repeat domain-containing protein 17 isoform X3"/>
    <property type="match status" value="1"/>
</dbReference>
<dbReference type="PROSITE" id="PS50297">
    <property type="entry name" value="ANK_REP_REGION"/>
    <property type="match status" value="14"/>
</dbReference>
<proteinExistence type="predicted"/>
<feature type="region of interest" description="Disordered" evidence="7">
    <location>
        <begin position="816"/>
        <end position="857"/>
    </location>
</feature>
<feature type="region of interest" description="Disordered" evidence="7">
    <location>
        <begin position="1340"/>
        <end position="1368"/>
    </location>
</feature>
<dbReference type="GO" id="GO:0003723">
    <property type="term" value="F:RNA binding"/>
    <property type="evidence" value="ECO:0007669"/>
    <property type="project" value="UniProtKB-UniRule"/>
</dbReference>
<feature type="repeat" description="ANK" evidence="4">
    <location>
        <begin position="406"/>
        <end position="438"/>
    </location>
</feature>
<dbReference type="GO" id="GO:0045087">
    <property type="term" value="P:innate immune response"/>
    <property type="evidence" value="ECO:0007669"/>
    <property type="project" value="TreeGrafter"/>
</dbReference>
<feature type="repeat" description="ANK" evidence="4">
    <location>
        <begin position="1032"/>
        <end position="1064"/>
    </location>
</feature>
<keyword evidence="1" id="KW-0677">Repeat</keyword>
<dbReference type="Pfam" id="PF13637">
    <property type="entry name" value="Ank_4"/>
    <property type="match status" value="1"/>
</dbReference>
<evidence type="ECO:0000256" key="7">
    <source>
        <dbReference type="SAM" id="MobiDB-lite"/>
    </source>
</evidence>
<dbReference type="InterPro" id="IPR002110">
    <property type="entry name" value="Ankyrin_rpt"/>
</dbReference>
<dbReference type="SUPFAM" id="SSF48403">
    <property type="entry name" value="Ankyrin repeat"/>
    <property type="match status" value="3"/>
</dbReference>
<dbReference type="SUPFAM" id="SSF54791">
    <property type="entry name" value="Eukaryotic type KH-domain (KH-domain type I)"/>
    <property type="match status" value="1"/>
</dbReference>
<evidence type="ECO:0000256" key="3">
    <source>
        <dbReference type="ARBA" id="ARBA00023054"/>
    </source>
</evidence>
<reference evidence="9" key="1">
    <citation type="submission" date="2023-03" db="UniProtKB">
        <authorList>
            <consortium name="Ensembl"/>
        </authorList>
    </citation>
    <scope>IDENTIFICATION</scope>
</reference>
<name>A0A8C4PRX7_EQUAS</name>
<dbReference type="FunFam" id="3.30.1370.10:FF:000029">
    <property type="entry name" value="ankyrin repeat and KH domain-containing protein 1 isoform X2"/>
    <property type="match status" value="1"/>
</dbReference>
<feature type="compositionally biased region" description="Low complexity" evidence="7">
    <location>
        <begin position="1829"/>
        <end position="1846"/>
    </location>
</feature>
<evidence type="ECO:0000256" key="1">
    <source>
        <dbReference type="ARBA" id="ARBA00022737"/>
    </source>
</evidence>
<dbReference type="Pfam" id="PF00023">
    <property type="entry name" value="Ank"/>
    <property type="match status" value="1"/>
</dbReference>
<dbReference type="FunFam" id="1.25.40.20:FF:000750">
    <property type="entry name" value="Ankyrin repeat domain 17"/>
    <property type="match status" value="1"/>
</dbReference>
<feature type="region of interest" description="Disordered" evidence="7">
    <location>
        <begin position="1695"/>
        <end position="1714"/>
    </location>
</feature>
<sequence>MDIASLIRKQVESFILDQEDLDNPVLKTTSEIFLSSTAEGADLRTVDPETQARLEALLEAAGIGKLSTADGKAFADPEVLRRLTSSVSCALDEAAAALTRMRAENSHNAVQVDTRSLAEACSDGDVNAVRKLLDEGRSVNEHTEEGESLLCLACSAGYYELAQVLLAMHANVEDRGNKGDITPLMAASSGGYLDIVKLLLLHDADVNSQSATGNTALTYACAGGFVDIVKVLLNEGANIEDHNENGHTPLMEAASAGHVEVARVLLDHGAGINTHSNEFKESALTLACYKGHEEMVALLLAQEDRDDYHNSEQLISLSCLLQLVLSIFMLSPGANINAQTEETQETALTLACCGGFSEVADFLIKAGADIELGCSTPLMEASQEGHLELVKYLLAAGANVHATTATGDTALTYACENGHTDVADVLLQAGADLEHESEGGRTPLMKAARAGHLCTVQFLISKGKESIIVSLACAGGHLAVVELLLAHGADPTHRLKDGSTMLIEAAKGGHTNVVSYLLDYPNNVLSVPTTDVSQLTPPSQDPSQVIMALFQTFFMCLGTSKQKSSSLQVADQDVLPPFHPYQPLECIVEETEGKLNELGQRISAIEKAQLKSLELIQGEPLNKDKIEELKKNREEQVQKKKKILKELQKVERQLQMKTQQQFTKEYLETKGQKDTVSLHQQCSHRGVFPEGEGDGSLPEDHFSELPQVDTILFKDNDVDDEQQSPPSAEQIDFVPVQPLSSPECNFSSDLGSNGTNSLELQKVSGNHQIIGQPQIAITGHDQGLLVQEPDGLMVATPAQTLTDTLDDLIAAVSSRVPAGSNSSSQTTECLTSEPCSQSPSNVASHSMPPVYPSVDIDAHTESNHDTALTLACAGGHEELVSVLIARDAKIEHRDKKGFTPLILAATAGHVGVVEILLDKGGDIEAQSERTKDTPLSLACSGGRQEVVDLLLARGANKEHRNVSDYTPLSLAASGGYVNIIKILLNAGAEINSRTGSKLGISPLMLAAMNGHVPAVKLLLDMGSDINAQIETNRNTALTLACFQGRAEVVSLLLDRKANVEHRAKTGLTPLMEAASGGYAEVGRVLLDKGADVNAPPVPSSRDTALTIAADKGHYKFCELLINRGAHIDVRNKKGNTPLWLASNGGHFDVVQLLVQAGADVDAADNRKITPLMSAFRKGHVKVVQYLVKEVNQFPSDIECMRYIATITDKELLKKCHQCVETIVKAKDQQAAEANKNASILLKELDLEKSREESRKQALAAKREKRKEKRKKKKEEQKRKQEEDEENKPKENSELPEDEDEEENDEDEVPIEPPSATTTTTIGISATSATFTNVFGKKRANVVTTPSTNRKNKKNKTKETPPTAHLILPEQHISLAQQKADKNKINGEPRGGGTGGNSDSDNLDSTDCNSESSSGGKSQELNFTMDVNSSSDRRYPSLLLHSQEEKTSEVNPNSLSASYKSVSLPLSSPNIKLNLTSPKRGQKREDGWKEVVRRSKKLSVPASVVSRIMGRGGCNITAIQDVTGAHIDVDKQKDKNGERMITIRGGTESTRYAVQLINALIQDPAKELEDLIPKNHIRTPASTKSIHANFSSGVGTTAASSKNAFPLGAPPLVTSQATTLSTFQSTNKLNKNVPTNVRSSFPVSLPLAYPHPHFALLAAQTMQQIRHPRLPMAQFGGTFSPSPNTWGPFPVRPVNPGNTNNSPKHNNTGRLPNQNGTVLPSESAGLATASCPITVSSVVAASQQLCVTNTRTPSSVRKQLFACVPKTSPPATVISSVTSTCSSLPSVSSAPITSGTPQAQLSSQKMESFSAMPPPKEKVSTQDQSMANLCTPSSAANSCSSSASNTPGAPETLPSSSPTPPSNNTQEEAQPSGVSDLSPMSMPFASNSEPAPLTLASPRLVAADNQDTNNLPQLAVPAPRVSHRMQPRGSFYSVVPNATVHQDPQSIFVTNPVPLTPPQGPPAAVQLSSAMNIMNGSQMHINPANKSLPPTFGPATLFNHFSSLFDSSQVPANQGWGDGPLSSRVAADASFTVQSAFLGNSVLGHLENVHPDNSKAPGFRPPSQRVSTSPVGKLLNILPPGDSPIPSVSSGSSSPLSATSAPPTLGQPKGGSASQDRKIPPPIGTERLARIRQGGSITQAPVGTSFVAPVGHSGIWSFEGLSGWSQSVIGNHPMHQQLSDPSTFSQHQPMERDDSGMVAPSNIFHQPMASSFVDFSKGLPISMYGGTIIPSHPQLADVPGGPLFNGLHNPDPAWNPMIKVIQNSTECTDAQQIWPGTWAPHIGNMHLKYVN</sequence>
<dbReference type="PANTHER" id="PTHR23206:SF5">
    <property type="entry name" value="ANKYRIN REPEAT AND KH DOMAIN-CONTAINING PROTEIN 1"/>
    <property type="match status" value="1"/>
</dbReference>
<feature type="repeat" description="ANK" evidence="4">
    <location>
        <begin position="212"/>
        <end position="244"/>
    </location>
</feature>
<dbReference type="PRINTS" id="PR01415">
    <property type="entry name" value="ANKYRIN"/>
</dbReference>
<keyword evidence="3 6" id="KW-0175">Coiled coil</keyword>
<feature type="compositionally biased region" description="Low complexity" evidence="7">
    <location>
        <begin position="2083"/>
        <end position="2103"/>
    </location>
</feature>
<feature type="domain" description="K Homology" evidence="8">
    <location>
        <begin position="1491"/>
        <end position="1561"/>
    </location>
</feature>
<dbReference type="CDD" id="cd22503">
    <property type="entry name" value="KH-I_ANKHD1"/>
    <property type="match status" value="1"/>
</dbReference>
<dbReference type="PROSITE" id="PS50088">
    <property type="entry name" value="ANK_REPEAT"/>
    <property type="match status" value="15"/>
</dbReference>
<feature type="repeat" description="ANK" evidence="4">
    <location>
        <begin position="963"/>
        <end position="995"/>
    </location>
</feature>
<feature type="compositionally biased region" description="Low complexity" evidence="7">
    <location>
        <begin position="1313"/>
        <end position="1323"/>
    </location>
</feature>
<feature type="compositionally biased region" description="Basic and acidic residues" evidence="7">
    <location>
        <begin position="1273"/>
        <end position="1292"/>
    </location>
</feature>
<feature type="repeat" description="ANK" evidence="4">
    <location>
        <begin position="439"/>
        <end position="463"/>
    </location>
</feature>
<feature type="compositionally biased region" description="Polar residues" evidence="7">
    <location>
        <begin position="1865"/>
        <end position="1874"/>
    </location>
</feature>
<feature type="compositionally biased region" description="Low complexity" evidence="7">
    <location>
        <begin position="1396"/>
        <end position="1409"/>
    </location>
</feature>
<dbReference type="InterPro" id="IPR004088">
    <property type="entry name" value="KH_dom_type_1"/>
</dbReference>
<feature type="repeat" description="ANK" evidence="4">
    <location>
        <begin position="373"/>
        <end position="405"/>
    </location>
</feature>
<feature type="repeat" description="ANK" evidence="4">
    <location>
        <begin position="1065"/>
        <end position="1097"/>
    </location>
</feature>
<feature type="region of interest" description="Disordered" evidence="7">
    <location>
        <begin position="2047"/>
        <end position="2121"/>
    </location>
</feature>
<dbReference type="InterPro" id="IPR036770">
    <property type="entry name" value="Ankyrin_rpt-contain_sf"/>
</dbReference>
<evidence type="ECO:0000256" key="2">
    <source>
        <dbReference type="ARBA" id="ARBA00023043"/>
    </source>
</evidence>
<organism evidence="9">
    <name type="scientific">Equus asinus asinus</name>
    <dbReference type="NCBI Taxonomy" id="83772"/>
    <lineage>
        <taxon>Eukaryota</taxon>
        <taxon>Metazoa</taxon>
        <taxon>Chordata</taxon>
        <taxon>Craniata</taxon>
        <taxon>Vertebrata</taxon>
        <taxon>Euteleostomi</taxon>
        <taxon>Mammalia</taxon>
        <taxon>Eutheria</taxon>
        <taxon>Laurasiatheria</taxon>
        <taxon>Perissodactyla</taxon>
        <taxon>Equidae</taxon>
        <taxon>Equus</taxon>
    </lineage>
</organism>
<feature type="region of interest" description="Disordered" evidence="7">
    <location>
        <begin position="1382"/>
        <end position="1421"/>
    </location>
</feature>
<dbReference type="InterPro" id="IPR036612">
    <property type="entry name" value="KH_dom_type_1_sf"/>
</dbReference>
<dbReference type="Pfam" id="PF00013">
    <property type="entry name" value="KH_1"/>
    <property type="match status" value="1"/>
</dbReference>
<dbReference type="Pfam" id="PF12796">
    <property type="entry name" value="Ank_2"/>
    <property type="match status" value="6"/>
</dbReference>
<keyword evidence="5" id="KW-0694">RNA-binding</keyword>
<dbReference type="Gene3D" id="1.25.40.20">
    <property type="entry name" value="Ankyrin repeat-containing domain"/>
    <property type="match status" value="6"/>
</dbReference>
<evidence type="ECO:0000259" key="8">
    <source>
        <dbReference type="SMART" id="SM00322"/>
    </source>
</evidence>
<feature type="compositionally biased region" description="Polar residues" evidence="7">
    <location>
        <begin position="1794"/>
        <end position="1806"/>
    </location>
</feature>
<dbReference type="Ensembl" id="ENSEAST00005027773.1">
    <property type="protein sequence ID" value="ENSEASP00005025579.1"/>
    <property type="gene ID" value="ENSEASG00005016592.1"/>
</dbReference>
<feature type="repeat" description="ANK" evidence="4">
    <location>
        <begin position="930"/>
        <end position="962"/>
    </location>
</feature>
<dbReference type="InterPro" id="IPR051631">
    <property type="entry name" value="Ankyrin-KH/SAM_domain"/>
</dbReference>
<feature type="repeat" description="ANK" evidence="4">
    <location>
        <begin position="1133"/>
        <end position="1165"/>
    </location>
</feature>
<dbReference type="GO" id="GO:0005737">
    <property type="term" value="C:cytoplasm"/>
    <property type="evidence" value="ECO:0007669"/>
    <property type="project" value="TreeGrafter"/>
</dbReference>